<gene>
    <name evidence="1" type="ORF">MQN93_36835</name>
</gene>
<sequence>MLAALRYAWRDEKVGADVVLWTVTDDTAQIIQAAPDIEELAHKVSVVVWDLQSDASSMAPGAGIG</sequence>
<keyword evidence="2" id="KW-1185">Reference proteome</keyword>
<name>A0ABS9XT77_9ACTN</name>
<proteinExistence type="predicted"/>
<accession>A0ABS9XT77</accession>
<protein>
    <submittedName>
        <fullName evidence="1">Uncharacterized protein</fullName>
    </submittedName>
</protein>
<organism evidence="1 2">
    <name type="scientific">Streptomyces spinosisporus</name>
    <dbReference type="NCBI Taxonomy" id="2927582"/>
    <lineage>
        <taxon>Bacteria</taxon>
        <taxon>Bacillati</taxon>
        <taxon>Actinomycetota</taxon>
        <taxon>Actinomycetes</taxon>
        <taxon>Kitasatosporales</taxon>
        <taxon>Streptomycetaceae</taxon>
        <taxon>Streptomyces</taxon>
    </lineage>
</organism>
<reference evidence="1" key="1">
    <citation type="submission" date="2022-03" db="EMBL/GenBank/DDBJ databases">
        <title>Streptomyces 7R015 and 7R016 isolated from Barleria lupulina in Thailand.</title>
        <authorList>
            <person name="Kanchanasin P."/>
            <person name="Phongsopitanun W."/>
            <person name="Tanasupawat S."/>
        </authorList>
    </citation>
    <scope>NUCLEOTIDE SEQUENCE</scope>
    <source>
        <strain evidence="1">7R016</strain>
    </source>
</reference>
<evidence type="ECO:0000313" key="2">
    <source>
        <dbReference type="Proteomes" id="UP001165270"/>
    </source>
</evidence>
<dbReference type="Proteomes" id="UP001165270">
    <property type="component" value="Unassembled WGS sequence"/>
</dbReference>
<dbReference type="EMBL" id="JALDAX010000020">
    <property type="protein sequence ID" value="MCI3245291.1"/>
    <property type="molecule type" value="Genomic_DNA"/>
</dbReference>
<dbReference type="RefSeq" id="WP_242712948.1">
    <property type="nucleotide sequence ID" value="NZ_JALDAX010000020.1"/>
</dbReference>
<comment type="caution">
    <text evidence="1">The sequence shown here is derived from an EMBL/GenBank/DDBJ whole genome shotgun (WGS) entry which is preliminary data.</text>
</comment>
<evidence type="ECO:0000313" key="1">
    <source>
        <dbReference type="EMBL" id="MCI3245291.1"/>
    </source>
</evidence>